<dbReference type="RefSeq" id="WP_237602635.1">
    <property type="nucleotide sequence ID" value="NZ_JAIRBA010000011.1"/>
</dbReference>
<reference evidence="2" key="1">
    <citation type="submission" date="2021-09" db="EMBL/GenBank/DDBJ databases">
        <title>Genome of Aequorivita sp. strain F47161.</title>
        <authorList>
            <person name="Wang Y."/>
        </authorList>
    </citation>
    <scope>NUCLEOTIDE SEQUENCE</scope>
    <source>
        <strain evidence="2">F47161</strain>
    </source>
</reference>
<gene>
    <name evidence="2" type="ORF">K8089_07405</name>
</gene>
<evidence type="ECO:0000256" key="1">
    <source>
        <dbReference type="SAM" id="Phobius"/>
    </source>
</evidence>
<feature type="transmembrane region" description="Helical" evidence="1">
    <location>
        <begin position="36"/>
        <end position="54"/>
    </location>
</feature>
<dbReference type="SUPFAM" id="SSF53300">
    <property type="entry name" value="vWA-like"/>
    <property type="match status" value="1"/>
</dbReference>
<proteinExistence type="predicted"/>
<name>A0A9X1QV01_9FLAO</name>
<dbReference type="PANTHER" id="PTHR37947:SF1">
    <property type="entry name" value="BLL2462 PROTEIN"/>
    <property type="match status" value="1"/>
</dbReference>
<keyword evidence="3" id="KW-1185">Reference proteome</keyword>
<dbReference type="EMBL" id="JAIRBA010000011">
    <property type="protein sequence ID" value="MCG2418845.1"/>
    <property type="molecule type" value="Genomic_DNA"/>
</dbReference>
<keyword evidence="1" id="KW-0812">Transmembrane</keyword>
<sequence>MTTETILYIILAGVLSAALAVFMYGYKSKQKGSLRWILGTLRFVTLFLILLLLINPKFKSETYTIEKPKLPVLIDNSASIGELGQKDNVSQILQNLKENSELNDKFDLSYYSFGSDFRESDSLSFKEKNTNISKALSLTNNLFKNQTAPTILITDGNQTLGTDYEFSSATFKNNIYPVILGDSIKYTDLKIEQLNTNRYAFLKNQFPVEVILTYSGTNPVKSEFVVTQGNATVYKTTVPFSENETSKTLNFTLSASAVGLQKYTAQIFPLADEKNKTNNSKQFAVEVIDQATNVLVVSKIAHPDLGALKKSIITNERRTVTFKKPAEAVSLLNDYQLVILYQPDRSFASVFAEIEKTSKNTLVISGLQTDWYFLNGAQDNFNKEASNASEDVQAKLNSNYGTFAVEDIDFNNLPPLHTEFGALTISVPNEVMLEQTVNGLTNGNPLLATMEINGKRDAIWDGEGFWRWRARSFLETESFQSFDDFIGNLVQYLASNKRRSRLEVSSETFYYNNNPIKISAQYFDKNYVFDNRASLNISVKNTETEKQTVFPMLLRNNYYEVDLNSLPAGEYNYTVSVLNEAVSSSGNFTILDFNVEQQFLNADVSKLRHIAQSTNGKAYFAIQSDMLISALMANTNYQNVEKSEQKIVPLLDWKYLLFLIVLALAAEWFIRKYNGLI</sequence>
<protein>
    <submittedName>
        <fullName evidence="2">VWA domain-containing protein</fullName>
    </submittedName>
</protein>
<organism evidence="2 3">
    <name type="scientific">Aequorivita vitellina</name>
    <dbReference type="NCBI Taxonomy" id="2874475"/>
    <lineage>
        <taxon>Bacteria</taxon>
        <taxon>Pseudomonadati</taxon>
        <taxon>Bacteroidota</taxon>
        <taxon>Flavobacteriia</taxon>
        <taxon>Flavobacteriales</taxon>
        <taxon>Flavobacteriaceae</taxon>
        <taxon>Aequorivita</taxon>
    </lineage>
</organism>
<comment type="caution">
    <text evidence="2">The sequence shown here is derived from an EMBL/GenBank/DDBJ whole genome shotgun (WGS) entry which is preliminary data.</text>
</comment>
<dbReference type="Proteomes" id="UP001139461">
    <property type="component" value="Unassembled WGS sequence"/>
</dbReference>
<accession>A0A9X1QV01</accession>
<keyword evidence="1" id="KW-1133">Transmembrane helix</keyword>
<keyword evidence="1" id="KW-0472">Membrane</keyword>
<feature type="transmembrane region" description="Helical" evidence="1">
    <location>
        <begin position="6"/>
        <end position="24"/>
    </location>
</feature>
<dbReference type="InterPro" id="IPR036465">
    <property type="entry name" value="vWFA_dom_sf"/>
</dbReference>
<evidence type="ECO:0000313" key="2">
    <source>
        <dbReference type="EMBL" id="MCG2418845.1"/>
    </source>
</evidence>
<dbReference type="AlphaFoldDB" id="A0A9X1QV01"/>
<evidence type="ECO:0000313" key="3">
    <source>
        <dbReference type="Proteomes" id="UP001139461"/>
    </source>
</evidence>
<dbReference type="PANTHER" id="PTHR37947">
    <property type="entry name" value="BLL2462 PROTEIN"/>
    <property type="match status" value="1"/>
</dbReference>